<evidence type="ECO:0000256" key="11">
    <source>
        <dbReference type="SAM" id="Coils"/>
    </source>
</evidence>
<comment type="similarity">
    <text evidence="1 10">Belongs to the peptidase S10 family.</text>
</comment>
<dbReference type="Gene3D" id="3.40.50.1820">
    <property type="entry name" value="alpha/beta hydrolase"/>
    <property type="match status" value="1"/>
</dbReference>
<keyword evidence="7 10" id="KW-0378">Hydrolase</keyword>
<dbReference type="PROSITE" id="PS00560">
    <property type="entry name" value="CARBOXYPEPT_SER_HIS"/>
    <property type="match status" value="1"/>
</dbReference>
<name>A0A835GE87_SPOEX</name>
<dbReference type="Pfam" id="PF00628">
    <property type="entry name" value="PHD"/>
    <property type="match status" value="1"/>
</dbReference>
<dbReference type="Pfam" id="PF00450">
    <property type="entry name" value="Peptidase_S10"/>
    <property type="match status" value="1"/>
</dbReference>
<keyword evidence="4" id="KW-0479">Metal-binding</keyword>
<keyword evidence="5" id="KW-0732">Signal</keyword>
<feature type="domain" description="FP protein C-terminal" evidence="14">
    <location>
        <begin position="309"/>
        <end position="360"/>
    </location>
</feature>
<keyword evidence="8" id="KW-0862">Zinc</keyword>
<protein>
    <recommendedName>
        <fullName evidence="10">Carboxypeptidase</fullName>
        <ecNumber evidence="10">3.4.16.-</ecNumber>
    </recommendedName>
</protein>
<dbReference type="InterPro" id="IPR019787">
    <property type="entry name" value="Znf_PHD-finger"/>
</dbReference>
<evidence type="ECO:0000259" key="13">
    <source>
        <dbReference type="Pfam" id="PF00628"/>
    </source>
</evidence>
<evidence type="ECO:0000313" key="15">
    <source>
        <dbReference type="EMBL" id="KAF9413218.1"/>
    </source>
</evidence>
<keyword evidence="9" id="KW-0325">Glycoprotein</keyword>
<keyword evidence="16" id="KW-1185">Reference proteome</keyword>
<evidence type="ECO:0000256" key="7">
    <source>
        <dbReference type="ARBA" id="ARBA00022801"/>
    </source>
</evidence>
<keyword evidence="3 10" id="KW-0645">Protease</keyword>
<feature type="domain" description="PHD-type" evidence="13">
    <location>
        <begin position="7"/>
        <end position="50"/>
    </location>
</feature>
<dbReference type="GO" id="GO:0006508">
    <property type="term" value="P:proteolysis"/>
    <property type="evidence" value="ECO:0007669"/>
    <property type="project" value="UniProtKB-KW"/>
</dbReference>
<dbReference type="PANTHER" id="PTHR11802:SF472">
    <property type="entry name" value="SERINE CARBOXYPEPTIDASE CPVL-RELATED"/>
    <property type="match status" value="1"/>
</dbReference>
<dbReference type="Gene3D" id="3.30.40.10">
    <property type="entry name" value="Zinc/RING finger domain, C3HC4 (zinc finger)"/>
    <property type="match status" value="1"/>
</dbReference>
<dbReference type="InterPro" id="IPR029058">
    <property type="entry name" value="AB_hydrolase_fold"/>
</dbReference>
<evidence type="ECO:0000313" key="16">
    <source>
        <dbReference type="Proteomes" id="UP000648187"/>
    </source>
</evidence>
<evidence type="ECO:0000256" key="10">
    <source>
        <dbReference type="RuleBase" id="RU361156"/>
    </source>
</evidence>
<evidence type="ECO:0000256" key="2">
    <source>
        <dbReference type="ARBA" id="ARBA00022645"/>
    </source>
</evidence>
<dbReference type="GO" id="GO:0004185">
    <property type="term" value="F:serine-type carboxypeptidase activity"/>
    <property type="evidence" value="ECO:0007669"/>
    <property type="project" value="UniProtKB-UniRule"/>
</dbReference>
<gene>
    <name evidence="15" type="ORF">HW555_008498</name>
</gene>
<dbReference type="GO" id="GO:0008270">
    <property type="term" value="F:zinc ion binding"/>
    <property type="evidence" value="ECO:0007669"/>
    <property type="project" value="UniProtKB-KW"/>
</dbReference>
<dbReference type="PRINTS" id="PR00724">
    <property type="entry name" value="CRBOXYPTASEC"/>
</dbReference>
<evidence type="ECO:0000256" key="5">
    <source>
        <dbReference type="ARBA" id="ARBA00022729"/>
    </source>
</evidence>
<comment type="caution">
    <text evidence="15">The sequence shown here is derived from an EMBL/GenBank/DDBJ whole genome shotgun (WGS) entry which is preliminary data.</text>
</comment>
<evidence type="ECO:0000256" key="6">
    <source>
        <dbReference type="ARBA" id="ARBA00022771"/>
    </source>
</evidence>
<dbReference type="CDD" id="cd15489">
    <property type="entry name" value="PHD_SF"/>
    <property type="match status" value="1"/>
</dbReference>
<keyword evidence="6" id="KW-0863">Zinc-finger</keyword>
<proteinExistence type="inferred from homology"/>
<dbReference type="PROSITE" id="PS00131">
    <property type="entry name" value="CARBOXYPEPT_SER_SER"/>
    <property type="match status" value="1"/>
</dbReference>
<feature type="compositionally biased region" description="Polar residues" evidence="12">
    <location>
        <begin position="64"/>
        <end position="81"/>
    </location>
</feature>
<dbReference type="Pfam" id="PF25298">
    <property type="entry name" value="Baculo_FP_2nd"/>
    <property type="match status" value="1"/>
</dbReference>
<keyword evidence="2 10" id="KW-0121">Carboxypeptidase</keyword>
<dbReference type="EC" id="3.4.16.-" evidence="10"/>
<keyword evidence="11" id="KW-0175">Coiled coil</keyword>
<dbReference type="Gene3D" id="3.30.70.1820">
    <property type="entry name" value="L1 transposable element, RRM domain"/>
    <property type="match status" value="1"/>
</dbReference>
<evidence type="ECO:0000259" key="14">
    <source>
        <dbReference type="Pfam" id="PF25298"/>
    </source>
</evidence>
<dbReference type="PANTHER" id="PTHR11802">
    <property type="entry name" value="SERINE PROTEASE FAMILY S10 SERINE CARBOXYPEPTIDASE"/>
    <property type="match status" value="1"/>
</dbReference>
<reference evidence="15" key="1">
    <citation type="submission" date="2020-08" db="EMBL/GenBank/DDBJ databases">
        <title>Spodoptera exigua strain:BAW_Kor-Di-RS1 Genome sequencing and assembly.</title>
        <authorList>
            <person name="Kim J."/>
            <person name="Nam H.Y."/>
            <person name="Kwon M."/>
            <person name="Choi J.H."/>
            <person name="Cho S.R."/>
            <person name="Kim G.-H."/>
        </authorList>
    </citation>
    <scope>NUCLEOTIDE SEQUENCE</scope>
    <source>
        <strain evidence="15">BAW_Kor-Di-RS1</strain>
        <tissue evidence="15">Whole-body</tissue>
    </source>
</reference>
<feature type="coiled-coil region" evidence="11">
    <location>
        <begin position="173"/>
        <end position="207"/>
    </location>
</feature>
<dbReference type="SUPFAM" id="SSF53474">
    <property type="entry name" value="alpha/beta-Hydrolases"/>
    <property type="match status" value="1"/>
</dbReference>
<dbReference type="InterPro" id="IPR011011">
    <property type="entry name" value="Znf_FYVE_PHD"/>
</dbReference>
<dbReference type="InterPro" id="IPR033124">
    <property type="entry name" value="Ser_caboxypep_his_AS"/>
</dbReference>
<evidence type="ECO:0000256" key="12">
    <source>
        <dbReference type="SAM" id="MobiDB-lite"/>
    </source>
</evidence>
<dbReference type="SUPFAM" id="SSF57903">
    <property type="entry name" value="FYVE/PHD zinc finger"/>
    <property type="match status" value="1"/>
</dbReference>
<dbReference type="AlphaFoldDB" id="A0A835GE87"/>
<evidence type="ECO:0000256" key="1">
    <source>
        <dbReference type="ARBA" id="ARBA00009431"/>
    </source>
</evidence>
<dbReference type="InterPro" id="IPR001563">
    <property type="entry name" value="Peptidase_S10"/>
</dbReference>
<dbReference type="InterPro" id="IPR018202">
    <property type="entry name" value="Ser_caboxypep_ser_AS"/>
</dbReference>
<dbReference type="InterPro" id="IPR057251">
    <property type="entry name" value="FP_C"/>
</dbReference>
<evidence type="ECO:0000256" key="4">
    <source>
        <dbReference type="ARBA" id="ARBA00022723"/>
    </source>
</evidence>
<evidence type="ECO:0000256" key="8">
    <source>
        <dbReference type="ARBA" id="ARBA00022833"/>
    </source>
</evidence>
<dbReference type="Proteomes" id="UP000648187">
    <property type="component" value="Unassembled WGS sequence"/>
</dbReference>
<dbReference type="InterPro" id="IPR013083">
    <property type="entry name" value="Znf_RING/FYVE/PHD"/>
</dbReference>
<sequence>MLPEWGCCNRGEGEGRDFISCSICKKRFHFFCLQISPVTAGTSVWKCDQCNTRSHNTTKEGASIMSTPNRGMSVASTPRITQRSKKRPALNTSPDPCPQSPLSKDDVREVLKELLRSEMGGYIDQLKSLITSSITAEMKSFQKDVQDIKTSMDFMNSTFEEIKKNHSTLNESITFLEHKNLSLQNSLEELKKQVDALEQQARSCNIEIQCVPESKTENLVTIVRALGDSVGNIIKEEHIQKCTRVAKKDPSSPRPRSIVVQLNSPTTRDSILASVTNFNKARQHDKLNTSHLGITGSIKPVFVTEHLSPSIKSLHAATRLKAKEKGYRFVWVRNGRVFVRKVVEEKQIQIRSLKCLEKLKERILDLVLLGNSLENKVLASSNALTTIDSLHPPIELFISITVTAKLKPCKAGVRLSGKSVEDTPWIIWLQGGPGASSLYGLFTEIGPFFVSTDNNLEEIHHSWGKNHSLLFIDNPVGTGFSFTDDDRGYATNQTTIGENLYNALQQFLTIFPELRKAPLTIAGESYAGKHIPSLGVQILWHRHEDGPINLQGLAIGNGFIDPVSLQRYSHFVREVGLVDDKVAKSMNDLETAVVQFINNGEMVKAYAYYNYLLQLFLSHSHLSNLYNYLQDDINLEGAYMDYIQRTEVRKALHVGNTNFTSIGVVYRKLVPDFMGSAKMWLEELLENYRVMLYNGHLDIIVAYHPSCSTYSALSFSGSAAYAKAKRTPWYHDGKLAGYYRVAANLTEVMVRGAGHMVPADKPAASLGLISAFARGISLKQDTASLVDSEKNLLRRRQLPLK</sequence>
<dbReference type="EMBL" id="JACKWZ010000167">
    <property type="protein sequence ID" value="KAF9413218.1"/>
    <property type="molecule type" value="Genomic_DNA"/>
</dbReference>
<feature type="region of interest" description="Disordered" evidence="12">
    <location>
        <begin position="58"/>
        <end position="103"/>
    </location>
</feature>
<evidence type="ECO:0000256" key="3">
    <source>
        <dbReference type="ARBA" id="ARBA00022670"/>
    </source>
</evidence>
<evidence type="ECO:0000256" key="9">
    <source>
        <dbReference type="ARBA" id="ARBA00023180"/>
    </source>
</evidence>
<organism evidence="15 16">
    <name type="scientific">Spodoptera exigua</name>
    <name type="common">Beet armyworm</name>
    <name type="synonym">Noctua fulgens</name>
    <dbReference type="NCBI Taxonomy" id="7107"/>
    <lineage>
        <taxon>Eukaryota</taxon>
        <taxon>Metazoa</taxon>
        <taxon>Ecdysozoa</taxon>
        <taxon>Arthropoda</taxon>
        <taxon>Hexapoda</taxon>
        <taxon>Insecta</taxon>
        <taxon>Pterygota</taxon>
        <taxon>Neoptera</taxon>
        <taxon>Endopterygota</taxon>
        <taxon>Lepidoptera</taxon>
        <taxon>Glossata</taxon>
        <taxon>Ditrysia</taxon>
        <taxon>Noctuoidea</taxon>
        <taxon>Noctuidae</taxon>
        <taxon>Amphipyrinae</taxon>
        <taxon>Spodoptera</taxon>
    </lineage>
</organism>
<accession>A0A835GE87</accession>